<keyword evidence="2" id="KW-0269">Exonuclease</keyword>
<comment type="caution">
    <text evidence="2">The sequence shown here is derived from an EMBL/GenBank/DDBJ whole genome shotgun (WGS) entry which is preliminary data.</text>
</comment>
<dbReference type="EMBL" id="LWBO01000044">
    <property type="protein sequence ID" value="OQP42655.1"/>
    <property type="molecule type" value="Genomic_DNA"/>
</dbReference>
<dbReference type="RefSeq" id="WP_014220963.1">
    <property type="nucleotide sequence ID" value="NZ_LWBO01000044.1"/>
</dbReference>
<dbReference type="Gene3D" id="3.30.420.10">
    <property type="entry name" value="Ribonuclease H-like superfamily/Ribonuclease H"/>
    <property type="match status" value="1"/>
</dbReference>
<keyword evidence="3" id="KW-1185">Reference proteome</keyword>
<evidence type="ECO:0000259" key="1">
    <source>
        <dbReference type="SMART" id="SM00479"/>
    </source>
</evidence>
<gene>
    <name evidence="2" type="ORF">A4D02_13910</name>
</gene>
<dbReference type="SUPFAM" id="SSF53098">
    <property type="entry name" value="Ribonuclease H-like"/>
    <property type="match status" value="1"/>
</dbReference>
<dbReference type="PANTHER" id="PTHR30231">
    <property type="entry name" value="DNA POLYMERASE III SUBUNIT EPSILON"/>
    <property type="match status" value="1"/>
</dbReference>
<evidence type="ECO:0000313" key="2">
    <source>
        <dbReference type="EMBL" id="OQP42655.1"/>
    </source>
</evidence>
<organism evidence="2 3">
    <name type="scientific">Niastella koreensis</name>
    <dbReference type="NCBI Taxonomy" id="354356"/>
    <lineage>
        <taxon>Bacteria</taxon>
        <taxon>Pseudomonadati</taxon>
        <taxon>Bacteroidota</taxon>
        <taxon>Chitinophagia</taxon>
        <taxon>Chitinophagales</taxon>
        <taxon>Chitinophagaceae</taxon>
        <taxon>Niastella</taxon>
    </lineage>
</organism>
<name>A0ABX3NQX2_9BACT</name>
<evidence type="ECO:0000313" key="3">
    <source>
        <dbReference type="Proteomes" id="UP000192277"/>
    </source>
</evidence>
<dbReference type="Proteomes" id="UP000192277">
    <property type="component" value="Unassembled WGS sequence"/>
</dbReference>
<dbReference type="GO" id="GO:0004527">
    <property type="term" value="F:exonuclease activity"/>
    <property type="evidence" value="ECO:0007669"/>
    <property type="project" value="UniProtKB-KW"/>
</dbReference>
<proteinExistence type="predicted"/>
<dbReference type="InterPro" id="IPR012337">
    <property type="entry name" value="RNaseH-like_sf"/>
</dbReference>
<dbReference type="InterPro" id="IPR013520">
    <property type="entry name" value="Ribonucl_H"/>
</dbReference>
<sequence>MKTTTFTAIDFETATPKRWSICQVGIVRVTNGKITEKIDLLVQPPKNEYSNFNIAIHGITPDMTATALTFDKAWSRIKSLISKQNVVAHNGHRFDFNCLKQTLEFYDLAEPKYNKHCTYQIFDAKLDLLCKKYKIKLEKHHNALADATACAELFLLHLKNGLN</sequence>
<dbReference type="PANTHER" id="PTHR30231:SF42">
    <property type="entry name" value="EXONUCLEASE"/>
    <property type="match status" value="1"/>
</dbReference>
<keyword evidence="2" id="KW-0378">Hydrolase</keyword>
<dbReference type="SMART" id="SM00479">
    <property type="entry name" value="EXOIII"/>
    <property type="match status" value="1"/>
</dbReference>
<reference evidence="2 3" key="1">
    <citation type="submission" date="2016-04" db="EMBL/GenBank/DDBJ databases">
        <authorList>
            <person name="Chen L."/>
            <person name="Zhuang W."/>
            <person name="Wang G."/>
        </authorList>
    </citation>
    <scope>NUCLEOTIDE SEQUENCE [LARGE SCALE GENOMIC DNA]</scope>
    <source>
        <strain evidence="3">GR20</strain>
    </source>
</reference>
<keyword evidence="2" id="KW-0540">Nuclease</keyword>
<protein>
    <submittedName>
        <fullName evidence="2">Exonuclease</fullName>
    </submittedName>
</protein>
<dbReference type="Pfam" id="PF00929">
    <property type="entry name" value="RNase_T"/>
    <property type="match status" value="1"/>
</dbReference>
<dbReference type="InterPro" id="IPR036397">
    <property type="entry name" value="RNaseH_sf"/>
</dbReference>
<accession>A0ABX3NQX2</accession>
<feature type="domain" description="Exonuclease" evidence="1">
    <location>
        <begin position="5"/>
        <end position="163"/>
    </location>
</feature>